<dbReference type="SMART" id="SM00382">
    <property type="entry name" value="AAA"/>
    <property type="match status" value="1"/>
</dbReference>
<evidence type="ECO:0000259" key="2">
    <source>
        <dbReference type="SMART" id="SM00382"/>
    </source>
</evidence>
<dbReference type="InterPro" id="IPR014721">
    <property type="entry name" value="Ribsml_uS5_D2-typ_fold_subgr"/>
</dbReference>
<organism evidence="3">
    <name type="scientific">hydrothermal vent metagenome</name>
    <dbReference type="NCBI Taxonomy" id="652676"/>
    <lineage>
        <taxon>unclassified sequences</taxon>
        <taxon>metagenomes</taxon>
        <taxon>ecological metagenomes</taxon>
    </lineage>
</organism>
<feature type="domain" description="AAA+ ATPase" evidence="2">
    <location>
        <begin position="217"/>
        <end position="400"/>
    </location>
</feature>
<reference evidence="3" key="1">
    <citation type="submission" date="2018-06" db="EMBL/GenBank/DDBJ databases">
        <authorList>
            <person name="Zhirakovskaya E."/>
        </authorList>
    </citation>
    <scope>NUCLEOTIDE SEQUENCE</scope>
</reference>
<dbReference type="GO" id="GO:0005524">
    <property type="term" value="F:ATP binding"/>
    <property type="evidence" value="ECO:0007669"/>
    <property type="project" value="InterPro"/>
</dbReference>
<dbReference type="InterPro" id="IPR020568">
    <property type="entry name" value="Ribosomal_Su5_D2-typ_SF"/>
</dbReference>
<dbReference type="InterPro" id="IPR025158">
    <property type="entry name" value="Mg_chelat-rel_C"/>
</dbReference>
<dbReference type="AlphaFoldDB" id="A0A3B0WTW5"/>
<dbReference type="InterPro" id="IPR045006">
    <property type="entry name" value="CHLI-like"/>
</dbReference>
<dbReference type="Pfam" id="PF13541">
    <property type="entry name" value="ChlI"/>
    <property type="match status" value="1"/>
</dbReference>
<dbReference type="Gene3D" id="3.30.230.10">
    <property type="match status" value="1"/>
</dbReference>
<dbReference type="EMBL" id="UOFB01000217">
    <property type="protein sequence ID" value="VAW47746.1"/>
    <property type="molecule type" value="Genomic_DNA"/>
</dbReference>
<dbReference type="PANTHER" id="PTHR32039:SF7">
    <property type="entry name" value="COMPETENCE PROTEIN COMM"/>
    <property type="match status" value="1"/>
</dbReference>
<dbReference type="CDD" id="cd00009">
    <property type="entry name" value="AAA"/>
    <property type="match status" value="1"/>
</dbReference>
<dbReference type="Pfam" id="PF01078">
    <property type="entry name" value="Mg_chelatase"/>
    <property type="match status" value="1"/>
</dbReference>
<dbReference type="NCBIfam" id="NF007365">
    <property type="entry name" value="PRK09862.1"/>
    <property type="match status" value="1"/>
</dbReference>
<evidence type="ECO:0000313" key="3">
    <source>
        <dbReference type="EMBL" id="VAW47746.1"/>
    </source>
</evidence>
<dbReference type="InterPro" id="IPR003593">
    <property type="entry name" value="AAA+_ATPase"/>
</dbReference>
<gene>
    <name evidence="3" type="ORF">MNBD_GAMMA04-2306</name>
</gene>
<sequence length="513" mass="55263">MDLAELTSRALIGIHSPKVSVEVHASNGLPSFSIVGLPEASVKESKDRVRSALLSSGFKFPPKKITVNLAPADLPKSGGRYDLPIAIGILVATGQLNAVNISRFELIGELALNGEIRSVKGALPSVLSAKKEGNICILPADNYDEAVVSLLDSQSHPHFILVKDLKDVCLVLQGETISQPDMKAMTGSVEALSYPHDLSDVVGQHQAKRVLEICASGHHSLMMVGPPGSGKSMLASRLVTLLPPLTNEEAIESAAIHSISNAEVRVQGFYQRAYQSPHHTSSAAALIGGGSYPKPGAISLAHHGILFLDELPEFNRNALEALREPLEAKYVDVSRVNQQVRFPADCLLVTAMNPSPSGFFSDDPLGRCTDTPDQIHRYQKKISGPLLDRIDLHLEIPPVDISELQGKGDKGESSVDIRQRVAVAREIQIARQGCLNSALSVPDLEQYVILDALSKTLLERAVNQLGLSARGYHRVLRIARTLADMSSSNAVSSQHIAEALSYRASTSLTIRRV</sequence>
<dbReference type="InterPro" id="IPR027417">
    <property type="entry name" value="P-loop_NTPase"/>
</dbReference>
<proteinExistence type="inferred from homology"/>
<dbReference type="SUPFAM" id="SSF54211">
    <property type="entry name" value="Ribosomal protein S5 domain 2-like"/>
    <property type="match status" value="1"/>
</dbReference>
<protein>
    <submittedName>
        <fullName evidence="3">MG(2+) CHELATASE FAMILY PROTEIN / ComM-related protein</fullName>
    </submittedName>
</protein>
<dbReference type="NCBIfam" id="TIGR00368">
    <property type="entry name" value="YifB family Mg chelatase-like AAA ATPase"/>
    <property type="match status" value="1"/>
</dbReference>
<accession>A0A3B0WTW5</accession>
<dbReference type="PANTHER" id="PTHR32039">
    <property type="entry name" value="MAGNESIUM-CHELATASE SUBUNIT CHLI"/>
    <property type="match status" value="1"/>
</dbReference>
<dbReference type="InterPro" id="IPR004482">
    <property type="entry name" value="Mg_chelat-rel"/>
</dbReference>
<comment type="similarity">
    <text evidence="1">Belongs to the Mg-chelatase subunits D/I family. ComM subfamily.</text>
</comment>
<evidence type="ECO:0000256" key="1">
    <source>
        <dbReference type="ARBA" id="ARBA00006354"/>
    </source>
</evidence>
<dbReference type="Gene3D" id="3.40.50.300">
    <property type="entry name" value="P-loop containing nucleotide triphosphate hydrolases"/>
    <property type="match status" value="1"/>
</dbReference>
<dbReference type="Pfam" id="PF13335">
    <property type="entry name" value="Mg_chelatase_C"/>
    <property type="match status" value="1"/>
</dbReference>
<dbReference type="InterPro" id="IPR000523">
    <property type="entry name" value="Mg_chelatse_chII-like_cat_dom"/>
</dbReference>
<dbReference type="SUPFAM" id="SSF52540">
    <property type="entry name" value="P-loop containing nucleoside triphosphate hydrolases"/>
    <property type="match status" value="1"/>
</dbReference>
<name>A0A3B0WTW5_9ZZZZ</name>